<evidence type="ECO:0000313" key="2">
    <source>
        <dbReference type="EMBL" id="GFT13707.1"/>
    </source>
</evidence>
<dbReference type="OrthoDB" id="6459129at2759"/>
<keyword evidence="3" id="KW-1185">Reference proteome</keyword>
<feature type="region of interest" description="Disordered" evidence="1">
    <location>
        <begin position="21"/>
        <end position="42"/>
    </location>
</feature>
<dbReference type="AlphaFoldDB" id="A0A8X6TIL4"/>
<sequence>MEWIYPPLEVDLRKDIISPCKDLEEQQRGDNVPNPEDSRNKSMEKLSLVQVKGIVVPNITRSVKISERLNL</sequence>
<evidence type="ECO:0000313" key="3">
    <source>
        <dbReference type="Proteomes" id="UP000887013"/>
    </source>
</evidence>
<dbReference type="EMBL" id="BMAW01104321">
    <property type="protein sequence ID" value="GFT13707.1"/>
    <property type="molecule type" value="Genomic_DNA"/>
</dbReference>
<gene>
    <name evidence="2" type="ORF">NPIL_429411</name>
</gene>
<accession>A0A8X6TIL4</accession>
<proteinExistence type="predicted"/>
<evidence type="ECO:0000256" key="1">
    <source>
        <dbReference type="SAM" id="MobiDB-lite"/>
    </source>
</evidence>
<comment type="caution">
    <text evidence="2">The sequence shown here is derived from an EMBL/GenBank/DDBJ whole genome shotgun (WGS) entry which is preliminary data.</text>
</comment>
<protein>
    <submittedName>
        <fullName evidence="2">Uncharacterized protein</fullName>
    </submittedName>
</protein>
<dbReference type="Proteomes" id="UP000887013">
    <property type="component" value="Unassembled WGS sequence"/>
</dbReference>
<name>A0A8X6TIL4_NEPPI</name>
<organism evidence="2 3">
    <name type="scientific">Nephila pilipes</name>
    <name type="common">Giant wood spider</name>
    <name type="synonym">Nephila maculata</name>
    <dbReference type="NCBI Taxonomy" id="299642"/>
    <lineage>
        <taxon>Eukaryota</taxon>
        <taxon>Metazoa</taxon>
        <taxon>Ecdysozoa</taxon>
        <taxon>Arthropoda</taxon>
        <taxon>Chelicerata</taxon>
        <taxon>Arachnida</taxon>
        <taxon>Araneae</taxon>
        <taxon>Araneomorphae</taxon>
        <taxon>Entelegynae</taxon>
        <taxon>Araneoidea</taxon>
        <taxon>Nephilidae</taxon>
        <taxon>Nephila</taxon>
    </lineage>
</organism>
<reference evidence="2" key="1">
    <citation type="submission" date="2020-08" db="EMBL/GenBank/DDBJ databases">
        <title>Multicomponent nature underlies the extraordinary mechanical properties of spider dragline silk.</title>
        <authorList>
            <person name="Kono N."/>
            <person name="Nakamura H."/>
            <person name="Mori M."/>
            <person name="Yoshida Y."/>
            <person name="Ohtoshi R."/>
            <person name="Malay A.D."/>
            <person name="Moran D.A.P."/>
            <person name="Tomita M."/>
            <person name="Numata K."/>
            <person name="Arakawa K."/>
        </authorList>
    </citation>
    <scope>NUCLEOTIDE SEQUENCE</scope>
</reference>